<evidence type="ECO:0000313" key="2">
    <source>
        <dbReference type="EMBL" id="CAK0798728.1"/>
    </source>
</evidence>
<feature type="compositionally biased region" description="Low complexity" evidence="1">
    <location>
        <begin position="222"/>
        <end position="265"/>
    </location>
</feature>
<reference evidence="2" key="1">
    <citation type="submission" date="2023-10" db="EMBL/GenBank/DDBJ databases">
        <authorList>
            <person name="Chen Y."/>
            <person name="Shah S."/>
            <person name="Dougan E. K."/>
            <person name="Thang M."/>
            <person name="Chan C."/>
        </authorList>
    </citation>
    <scope>NUCLEOTIDE SEQUENCE [LARGE SCALE GENOMIC DNA]</scope>
</reference>
<evidence type="ECO:0000256" key="1">
    <source>
        <dbReference type="SAM" id="MobiDB-lite"/>
    </source>
</evidence>
<keyword evidence="3" id="KW-1185">Reference proteome</keyword>
<feature type="compositionally biased region" description="Low complexity" evidence="1">
    <location>
        <begin position="141"/>
        <end position="151"/>
    </location>
</feature>
<comment type="caution">
    <text evidence="2">The sequence shown here is derived from an EMBL/GenBank/DDBJ whole genome shotgun (WGS) entry which is preliminary data.</text>
</comment>
<name>A0ABN9PZG9_9DINO</name>
<proteinExistence type="predicted"/>
<feature type="compositionally biased region" description="Low complexity" evidence="1">
    <location>
        <begin position="192"/>
        <end position="205"/>
    </location>
</feature>
<gene>
    <name evidence="2" type="ORF">PCOR1329_LOCUS7396</name>
</gene>
<dbReference type="Proteomes" id="UP001189429">
    <property type="component" value="Unassembled WGS sequence"/>
</dbReference>
<protein>
    <submittedName>
        <fullName evidence="2">Uncharacterized protein</fullName>
    </submittedName>
</protein>
<feature type="compositionally biased region" description="Basic residues" evidence="1">
    <location>
        <begin position="86"/>
        <end position="96"/>
    </location>
</feature>
<feature type="compositionally biased region" description="Low complexity" evidence="1">
    <location>
        <begin position="46"/>
        <end position="59"/>
    </location>
</feature>
<feature type="compositionally biased region" description="Polar residues" evidence="1">
    <location>
        <begin position="156"/>
        <end position="166"/>
    </location>
</feature>
<sequence>MRRISPDMEMAGFHGPHTTQQVFEQPRAQPVPGRHAPPTVQQGIAQPQARQVRMQNQQQHVETARAQAIAWASKKQIAEAGWQRVRQWHRHRRLQHPAKDVQPQLPHNRSAPLPNGRGGPSQEPGSGARESGCDGGGAYGARGPAAPAAQQDRNRQAQMNHRNMSNHGVDEGVPGNYAAQRWGRRDGDSGHQHPLMPQQHQQHQQGTAMDRATGTTLRSKGRAAATSRATEETAACRASAPRRGAGSRSRGLPRAAAPRAEAAWG</sequence>
<feature type="region of interest" description="Disordered" evidence="1">
    <location>
        <begin position="1"/>
        <end position="60"/>
    </location>
</feature>
<dbReference type="EMBL" id="CAUYUJ010002003">
    <property type="protein sequence ID" value="CAK0798728.1"/>
    <property type="molecule type" value="Genomic_DNA"/>
</dbReference>
<organism evidence="2 3">
    <name type="scientific">Prorocentrum cordatum</name>
    <dbReference type="NCBI Taxonomy" id="2364126"/>
    <lineage>
        <taxon>Eukaryota</taxon>
        <taxon>Sar</taxon>
        <taxon>Alveolata</taxon>
        <taxon>Dinophyceae</taxon>
        <taxon>Prorocentrales</taxon>
        <taxon>Prorocentraceae</taxon>
        <taxon>Prorocentrum</taxon>
    </lineage>
</organism>
<accession>A0ABN9PZG9</accession>
<evidence type="ECO:0000313" key="3">
    <source>
        <dbReference type="Proteomes" id="UP001189429"/>
    </source>
</evidence>
<feature type="region of interest" description="Disordered" evidence="1">
    <location>
        <begin position="82"/>
        <end position="265"/>
    </location>
</feature>